<sequence length="286" mass="31861">MKPRHESPGLLDGTTFRCFVRREAAFGFSWHFHQEYELTLITSGIGTRYVGTDVQPYRPGDLVLLGPDLPHTFASEPDQDGPAEAVVAQFREDFLGPGFFGLPQFHELAVLLASSSRGVLFSGAPEAVLEILRELPALDSPAAQTIRALEALRLLACSGEGVEISGPGYTAAPDTALRDRIDKVCGYLRQEHTRRLDLAEIAAVVHMAPTSFSRFFRRAMGLTLTEYLNRLRVETACRLLTSTELPITEVASRSGYANLSNFNRRFHELKRMTPRAYRTAHRPRSD</sequence>
<gene>
    <name evidence="5" type="ORF">HDA39_002340</name>
</gene>
<organism evidence="5 6">
    <name type="scientific">Kribbella italica</name>
    <dbReference type="NCBI Taxonomy" id="1540520"/>
    <lineage>
        <taxon>Bacteria</taxon>
        <taxon>Bacillati</taxon>
        <taxon>Actinomycetota</taxon>
        <taxon>Actinomycetes</taxon>
        <taxon>Propionibacteriales</taxon>
        <taxon>Kribbellaceae</taxon>
        <taxon>Kribbella</taxon>
    </lineage>
</organism>
<proteinExistence type="predicted"/>
<dbReference type="CDD" id="cd06976">
    <property type="entry name" value="cupin_MtlR-like_N"/>
    <property type="match status" value="1"/>
</dbReference>
<evidence type="ECO:0000256" key="1">
    <source>
        <dbReference type="ARBA" id="ARBA00023015"/>
    </source>
</evidence>
<dbReference type="GO" id="GO:0003700">
    <property type="term" value="F:DNA-binding transcription factor activity"/>
    <property type="evidence" value="ECO:0007669"/>
    <property type="project" value="InterPro"/>
</dbReference>
<dbReference type="EMBL" id="JACHMY010000001">
    <property type="protein sequence ID" value="MBB5835606.1"/>
    <property type="molecule type" value="Genomic_DNA"/>
</dbReference>
<dbReference type="Gene3D" id="2.60.120.10">
    <property type="entry name" value="Jelly Rolls"/>
    <property type="match status" value="1"/>
</dbReference>
<dbReference type="InterPro" id="IPR011051">
    <property type="entry name" value="RmlC_Cupin_sf"/>
</dbReference>
<protein>
    <submittedName>
        <fullName evidence="5">AraC-like DNA-binding protein</fullName>
    </submittedName>
</protein>
<feature type="domain" description="HTH araC/xylS-type" evidence="4">
    <location>
        <begin position="182"/>
        <end position="280"/>
    </location>
</feature>
<dbReference type="InterPro" id="IPR003313">
    <property type="entry name" value="AraC-bd"/>
</dbReference>
<evidence type="ECO:0000313" key="5">
    <source>
        <dbReference type="EMBL" id="MBB5835606.1"/>
    </source>
</evidence>
<evidence type="ECO:0000313" key="6">
    <source>
        <dbReference type="Proteomes" id="UP000549971"/>
    </source>
</evidence>
<comment type="caution">
    <text evidence="5">The sequence shown here is derived from an EMBL/GenBank/DDBJ whole genome shotgun (WGS) entry which is preliminary data.</text>
</comment>
<evidence type="ECO:0000256" key="2">
    <source>
        <dbReference type="ARBA" id="ARBA00023125"/>
    </source>
</evidence>
<dbReference type="PANTHER" id="PTHR43280">
    <property type="entry name" value="ARAC-FAMILY TRANSCRIPTIONAL REGULATOR"/>
    <property type="match status" value="1"/>
</dbReference>
<dbReference type="PROSITE" id="PS01124">
    <property type="entry name" value="HTH_ARAC_FAMILY_2"/>
    <property type="match status" value="1"/>
</dbReference>
<evidence type="ECO:0000259" key="4">
    <source>
        <dbReference type="PROSITE" id="PS01124"/>
    </source>
</evidence>
<dbReference type="SMART" id="SM00342">
    <property type="entry name" value="HTH_ARAC"/>
    <property type="match status" value="1"/>
</dbReference>
<keyword evidence="6" id="KW-1185">Reference proteome</keyword>
<dbReference type="PANTHER" id="PTHR43280:SF27">
    <property type="entry name" value="TRANSCRIPTIONAL REGULATOR MTLR"/>
    <property type="match status" value="1"/>
</dbReference>
<evidence type="ECO:0000256" key="3">
    <source>
        <dbReference type="ARBA" id="ARBA00023163"/>
    </source>
</evidence>
<dbReference type="SUPFAM" id="SSF51182">
    <property type="entry name" value="RmlC-like cupins"/>
    <property type="match status" value="1"/>
</dbReference>
<reference evidence="5 6" key="1">
    <citation type="submission" date="2020-08" db="EMBL/GenBank/DDBJ databases">
        <title>Sequencing the genomes of 1000 actinobacteria strains.</title>
        <authorList>
            <person name="Klenk H.-P."/>
        </authorList>
    </citation>
    <scope>NUCLEOTIDE SEQUENCE [LARGE SCALE GENOMIC DNA]</scope>
    <source>
        <strain evidence="5 6">DSM 28967</strain>
    </source>
</reference>
<dbReference type="Pfam" id="PF02311">
    <property type="entry name" value="AraC_binding"/>
    <property type="match status" value="1"/>
</dbReference>
<keyword evidence="1" id="KW-0805">Transcription regulation</keyword>
<dbReference type="Gene3D" id="1.10.10.60">
    <property type="entry name" value="Homeodomain-like"/>
    <property type="match status" value="2"/>
</dbReference>
<dbReference type="InterPro" id="IPR014710">
    <property type="entry name" value="RmlC-like_jellyroll"/>
</dbReference>
<keyword evidence="3" id="KW-0804">Transcription</keyword>
<accession>A0A7W9MTA9</accession>
<name>A0A7W9MTA9_9ACTN</name>
<keyword evidence="2 5" id="KW-0238">DNA-binding</keyword>
<dbReference type="GO" id="GO:0043565">
    <property type="term" value="F:sequence-specific DNA binding"/>
    <property type="evidence" value="ECO:0007669"/>
    <property type="project" value="InterPro"/>
</dbReference>
<dbReference type="Pfam" id="PF12833">
    <property type="entry name" value="HTH_18"/>
    <property type="match status" value="1"/>
</dbReference>
<dbReference type="RefSeq" id="WP_184795233.1">
    <property type="nucleotide sequence ID" value="NZ_JACHMY010000001.1"/>
</dbReference>
<dbReference type="InterPro" id="IPR018060">
    <property type="entry name" value="HTH_AraC"/>
</dbReference>
<dbReference type="AlphaFoldDB" id="A0A7W9MTA9"/>
<dbReference type="InterPro" id="IPR009057">
    <property type="entry name" value="Homeodomain-like_sf"/>
</dbReference>
<dbReference type="SUPFAM" id="SSF46689">
    <property type="entry name" value="Homeodomain-like"/>
    <property type="match status" value="2"/>
</dbReference>
<dbReference type="Proteomes" id="UP000549971">
    <property type="component" value="Unassembled WGS sequence"/>
</dbReference>